<comment type="caution">
    <text evidence="1">The sequence shown here is derived from an EMBL/GenBank/DDBJ whole genome shotgun (WGS) entry which is preliminary data.</text>
</comment>
<evidence type="ECO:0000313" key="1">
    <source>
        <dbReference type="EMBL" id="CAE7940388.1"/>
    </source>
</evidence>
<dbReference type="EMBL" id="CAJNJA010091196">
    <property type="protein sequence ID" value="CAE7940388.1"/>
    <property type="molecule type" value="Genomic_DNA"/>
</dbReference>
<protein>
    <submittedName>
        <fullName evidence="1">Uncharacterized protein</fullName>
    </submittedName>
</protein>
<accession>A0A813C9D0</accession>
<dbReference type="OrthoDB" id="416845at2759"/>
<organism evidence="1 2">
    <name type="scientific">Symbiodinium necroappetens</name>
    <dbReference type="NCBI Taxonomy" id="1628268"/>
    <lineage>
        <taxon>Eukaryota</taxon>
        <taxon>Sar</taxon>
        <taxon>Alveolata</taxon>
        <taxon>Dinophyceae</taxon>
        <taxon>Suessiales</taxon>
        <taxon>Symbiodiniaceae</taxon>
        <taxon>Symbiodinium</taxon>
    </lineage>
</organism>
<evidence type="ECO:0000313" key="2">
    <source>
        <dbReference type="Proteomes" id="UP000601435"/>
    </source>
</evidence>
<dbReference type="Proteomes" id="UP000601435">
    <property type="component" value="Unassembled WGS sequence"/>
</dbReference>
<feature type="non-terminal residue" evidence="1">
    <location>
        <position position="94"/>
    </location>
</feature>
<keyword evidence="2" id="KW-1185">Reference proteome</keyword>
<reference evidence="1" key="1">
    <citation type="submission" date="2021-02" db="EMBL/GenBank/DDBJ databases">
        <authorList>
            <person name="Dougan E. K."/>
            <person name="Rhodes N."/>
            <person name="Thang M."/>
            <person name="Chan C."/>
        </authorList>
    </citation>
    <scope>NUCLEOTIDE SEQUENCE</scope>
</reference>
<gene>
    <name evidence="1" type="ORF">SNEC2469_LOCUS33871</name>
</gene>
<sequence length="94" mass="10442">EKPEKGAKDKDKGVVQPLPLTEVVHRASKLLAAKNAMPKLTEAVAAMVKEPDSPTTGRVREERFRSVLEEVASQELSPEELQVVFPEKHIITRT</sequence>
<dbReference type="AlphaFoldDB" id="A0A813C9D0"/>
<name>A0A813C9D0_9DINO</name>
<proteinExistence type="predicted"/>